<feature type="transmembrane region" description="Helical" evidence="1">
    <location>
        <begin position="247"/>
        <end position="266"/>
    </location>
</feature>
<dbReference type="EMBL" id="BAAANN010000011">
    <property type="protein sequence ID" value="GAA1959252.1"/>
    <property type="molecule type" value="Genomic_DNA"/>
</dbReference>
<feature type="transmembrane region" description="Helical" evidence="1">
    <location>
        <begin position="330"/>
        <end position="355"/>
    </location>
</feature>
<feature type="transmembrane region" description="Helical" evidence="1">
    <location>
        <begin position="300"/>
        <end position="318"/>
    </location>
</feature>
<sequence>MTAAPATATRLPSLTGYRVPLSVAVFLAHSLSSAKFFESDFVNGLGLIAPYGIVSLSSFFVLSGFVLTWAEPWRDKAKPFWRRRLVKIFPNHVLTWALTLTLLGVVGSMPMLGAMPEPGPALANLALIQSWIPNPGYLLSVDGINWSVSCELLFYLILPFLARPLLRIPAERLWFWFIGLGVAIAALPAVITYGVGGQPWALWPPLSFVQTWLVYFFPVARLPEFLLGVVLARIVQTGRWPRIRARWVALATVLLWLLTFVLPPAYSRSGLLSVPISLFVPILAMRDIEGRSGVFGRRSMVVLGNATYATYLVHWPLLGLTRHLVGADRTFGLGSGLLIVCTAFVVTQVLGFLLYQYFELPLMRRYATPRRGRSTRRGHPAPP</sequence>
<feature type="domain" description="Acyltransferase 3" evidence="2">
    <location>
        <begin position="18"/>
        <end position="355"/>
    </location>
</feature>
<organism evidence="3 4">
    <name type="scientific">Amycolatopsis minnesotensis</name>
    <dbReference type="NCBI Taxonomy" id="337894"/>
    <lineage>
        <taxon>Bacteria</taxon>
        <taxon>Bacillati</taxon>
        <taxon>Actinomycetota</taxon>
        <taxon>Actinomycetes</taxon>
        <taxon>Pseudonocardiales</taxon>
        <taxon>Pseudonocardiaceae</taxon>
        <taxon>Amycolatopsis</taxon>
    </lineage>
</organism>
<comment type="caution">
    <text evidence="3">The sequence shown here is derived from an EMBL/GenBank/DDBJ whole genome shotgun (WGS) entry which is preliminary data.</text>
</comment>
<keyword evidence="3" id="KW-0012">Acyltransferase</keyword>
<feature type="transmembrane region" description="Helical" evidence="1">
    <location>
        <begin position="143"/>
        <end position="161"/>
    </location>
</feature>
<proteinExistence type="predicted"/>
<dbReference type="PANTHER" id="PTHR23028:SF53">
    <property type="entry name" value="ACYL_TRANSF_3 DOMAIN-CONTAINING PROTEIN"/>
    <property type="match status" value="1"/>
</dbReference>
<reference evidence="4" key="1">
    <citation type="journal article" date="2019" name="Int. J. Syst. Evol. Microbiol.">
        <title>The Global Catalogue of Microorganisms (GCM) 10K type strain sequencing project: providing services to taxonomists for standard genome sequencing and annotation.</title>
        <authorList>
            <consortium name="The Broad Institute Genomics Platform"/>
            <consortium name="The Broad Institute Genome Sequencing Center for Infectious Disease"/>
            <person name="Wu L."/>
            <person name="Ma J."/>
        </authorList>
    </citation>
    <scope>NUCLEOTIDE SEQUENCE [LARGE SCALE GENOMIC DNA]</scope>
    <source>
        <strain evidence="4">JCM 14545</strain>
    </source>
</reference>
<gene>
    <name evidence="3" type="ORF">GCM10009754_32140</name>
</gene>
<dbReference type="GO" id="GO:0016746">
    <property type="term" value="F:acyltransferase activity"/>
    <property type="evidence" value="ECO:0007669"/>
    <property type="project" value="UniProtKB-KW"/>
</dbReference>
<keyword evidence="1" id="KW-1133">Transmembrane helix</keyword>
<feature type="transmembrane region" description="Helical" evidence="1">
    <location>
        <begin position="215"/>
        <end position="235"/>
    </location>
</feature>
<dbReference type="RefSeq" id="WP_344418425.1">
    <property type="nucleotide sequence ID" value="NZ_BAAANN010000011.1"/>
</dbReference>
<evidence type="ECO:0000259" key="2">
    <source>
        <dbReference type="Pfam" id="PF01757"/>
    </source>
</evidence>
<evidence type="ECO:0000313" key="3">
    <source>
        <dbReference type="EMBL" id="GAA1959252.1"/>
    </source>
</evidence>
<dbReference type="InterPro" id="IPR050879">
    <property type="entry name" value="Acyltransferase_3"/>
</dbReference>
<evidence type="ECO:0000313" key="4">
    <source>
        <dbReference type="Proteomes" id="UP001501116"/>
    </source>
</evidence>
<dbReference type="PANTHER" id="PTHR23028">
    <property type="entry name" value="ACETYLTRANSFERASE"/>
    <property type="match status" value="1"/>
</dbReference>
<protein>
    <submittedName>
        <fullName evidence="3">Acyltransferase</fullName>
    </submittedName>
</protein>
<dbReference type="Pfam" id="PF01757">
    <property type="entry name" value="Acyl_transf_3"/>
    <property type="match status" value="1"/>
</dbReference>
<feature type="transmembrane region" description="Helical" evidence="1">
    <location>
        <begin position="272"/>
        <end position="288"/>
    </location>
</feature>
<evidence type="ECO:0000256" key="1">
    <source>
        <dbReference type="SAM" id="Phobius"/>
    </source>
</evidence>
<feature type="transmembrane region" description="Helical" evidence="1">
    <location>
        <begin position="48"/>
        <end position="70"/>
    </location>
</feature>
<keyword evidence="1" id="KW-0812">Transmembrane</keyword>
<keyword evidence="4" id="KW-1185">Reference proteome</keyword>
<feature type="transmembrane region" description="Helical" evidence="1">
    <location>
        <begin position="91"/>
        <end position="112"/>
    </location>
</feature>
<accession>A0ABP5CAE2</accession>
<dbReference type="InterPro" id="IPR002656">
    <property type="entry name" value="Acyl_transf_3_dom"/>
</dbReference>
<keyword evidence="1" id="KW-0472">Membrane</keyword>
<feature type="transmembrane region" description="Helical" evidence="1">
    <location>
        <begin position="173"/>
        <end position="195"/>
    </location>
</feature>
<name>A0ABP5CAE2_9PSEU</name>
<dbReference type="Proteomes" id="UP001501116">
    <property type="component" value="Unassembled WGS sequence"/>
</dbReference>
<keyword evidence="3" id="KW-0808">Transferase</keyword>